<dbReference type="GO" id="GO:0008305">
    <property type="term" value="C:integrin complex"/>
    <property type="evidence" value="ECO:0007669"/>
    <property type="project" value="InterPro"/>
</dbReference>
<evidence type="ECO:0000256" key="4">
    <source>
        <dbReference type="SAM" id="MobiDB-lite"/>
    </source>
</evidence>
<dbReference type="InterPro" id="IPR024038">
    <property type="entry name" value="MYXO-CTERM"/>
</dbReference>
<dbReference type="GO" id="GO:0033627">
    <property type="term" value="P:cell adhesion mediated by integrin"/>
    <property type="evidence" value="ECO:0007669"/>
    <property type="project" value="TreeGrafter"/>
</dbReference>
<dbReference type="Gene3D" id="2.60.40.10">
    <property type="entry name" value="Immunoglobulins"/>
    <property type="match status" value="2"/>
</dbReference>
<feature type="compositionally biased region" description="Low complexity" evidence="4">
    <location>
        <begin position="1320"/>
        <end position="1329"/>
    </location>
</feature>
<feature type="compositionally biased region" description="Acidic residues" evidence="4">
    <location>
        <begin position="1284"/>
        <end position="1313"/>
    </location>
</feature>
<evidence type="ECO:0008006" key="7">
    <source>
        <dbReference type="Google" id="ProtNLM"/>
    </source>
</evidence>
<dbReference type="Pfam" id="PF00526">
    <property type="entry name" value="Dicty_CTDC"/>
    <property type="match status" value="2"/>
</dbReference>
<keyword evidence="1" id="KW-0732">Signal</keyword>
<dbReference type="RefSeq" id="WP_146974735.1">
    <property type="nucleotide sequence ID" value="NZ_VOSL01000052.1"/>
</dbReference>
<evidence type="ECO:0000256" key="1">
    <source>
        <dbReference type="ARBA" id="ARBA00022729"/>
    </source>
</evidence>
<dbReference type="GO" id="GO:0007160">
    <property type="term" value="P:cell-matrix adhesion"/>
    <property type="evidence" value="ECO:0007669"/>
    <property type="project" value="TreeGrafter"/>
</dbReference>
<organism evidence="5 6">
    <name type="scientific">Lujinxingia vulgaris</name>
    <dbReference type="NCBI Taxonomy" id="2600176"/>
    <lineage>
        <taxon>Bacteria</taxon>
        <taxon>Deltaproteobacteria</taxon>
        <taxon>Bradymonadales</taxon>
        <taxon>Lujinxingiaceae</taxon>
        <taxon>Lujinxingia</taxon>
    </lineage>
</organism>
<dbReference type="EMBL" id="VOSL01000052">
    <property type="protein sequence ID" value="TXD35111.1"/>
    <property type="molecule type" value="Genomic_DNA"/>
</dbReference>
<dbReference type="OrthoDB" id="1013954at2"/>
<gene>
    <name evidence="5" type="ORF">FRC96_12055</name>
</gene>
<dbReference type="PANTHER" id="PTHR23220:SF122">
    <property type="entry name" value="INTEGRIN ALPHA-PS1"/>
    <property type="match status" value="1"/>
</dbReference>
<dbReference type="InterPro" id="IPR028994">
    <property type="entry name" value="Integrin_alpha_N"/>
</dbReference>
<dbReference type="SUPFAM" id="SSF69318">
    <property type="entry name" value="Integrin alpha N-terminal domain"/>
    <property type="match status" value="3"/>
</dbReference>
<dbReference type="InterPro" id="IPR013517">
    <property type="entry name" value="FG-GAP"/>
</dbReference>
<evidence type="ECO:0000256" key="3">
    <source>
        <dbReference type="ARBA" id="ARBA00023180"/>
    </source>
</evidence>
<dbReference type="GO" id="GO:0098609">
    <property type="term" value="P:cell-cell adhesion"/>
    <property type="evidence" value="ECO:0007669"/>
    <property type="project" value="TreeGrafter"/>
</dbReference>
<dbReference type="SMART" id="SM00191">
    <property type="entry name" value="Int_alpha"/>
    <property type="match status" value="6"/>
</dbReference>
<comment type="caution">
    <text evidence="5">The sequence shown here is derived from an EMBL/GenBank/DDBJ whole genome shotgun (WGS) entry which is preliminary data.</text>
</comment>
<dbReference type="InterPro" id="IPR001673">
    <property type="entry name" value="S_mold_repeat"/>
</dbReference>
<dbReference type="InterPro" id="IPR000413">
    <property type="entry name" value="Integrin_alpha"/>
</dbReference>
<evidence type="ECO:0000256" key="2">
    <source>
        <dbReference type="ARBA" id="ARBA00022737"/>
    </source>
</evidence>
<dbReference type="PANTHER" id="PTHR23220">
    <property type="entry name" value="INTEGRIN ALPHA"/>
    <property type="match status" value="1"/>
</dbReference>
<feature type="region of interest" description="Disordered" evidence="4">
    <location>
        <begin position="14"/>
        <end position="37"/>
    </location>
</feature>
<protein>
    <recommendedName>
        <fullName evidence="7">PKD domain-containing protein</fullName>
    </recommendedName>
</protein>
<sequence length="1359" mass="139624">MATLAVSLSACSGDEDATLAPSTDSEQGAQRAELKPEASATSSLFKASASEAEFAAAWPHGFDRHADYLEATVLRLGNVRISAEGPVTIEATPALLASGKPLTSEWDYTFELAEVGRRAGAQKPGEVQGRVVEPGRAHLDYAEGVRVTLEHQPGGLKLYTVLSERPTGEGPLRVGFEQRGSMNAAMNATGDLEVTHKDAVVFQWSGVVAYDARGHEVPVKLQADASRFWFEVDDAKASYPLTIDPLASNPSWEHASTQPNSAFGASLSQPHDVNGDGVVDVAVGQPNYSITDQLQGRVLVFLGNSNGFGNTAGFSVVGDAQFEQLGVGMTLNGDSNGDGCHELLLGSPGHDQGFGRVLMYAPYVCATQQLNPSPLVWSKVADVRAGLGASLDVGDFNCDGDEDLLVGAPSSTADDGNGGTALGAGAVEVYLANPAGEGFLANAEYRYQVPEFGLQLGSGVVTIPNAKGTTFSTPERCDGFAASSPFADGNRGRVYIFDVSAQGDITTSPVRLDGTQGNALFGVAMEVMPSPENTQIGGQRVDALVIGAGGRGTPGPAGSVFVYEWDAGAAAYSQVWTATGPHAGSRFGYRVAGNGDYNNDGHLDLAVGAYQLRNEQGVAEGGAIVYLGSPDGLRNTPDWTLLSGQAGSEFGIAVRGIDDLTGDGNDELLVGARAYDGLIANGGQIFMYPGRDNCFIGGEFYSEGDANPDNGCELCDPAQSTSGWSNAADGLACGDEGDSCTVATCQAGQCTGTQIDCNDGNPCTQDSCDPIEGCVYETAPQDGEVCEDDGLSCTGDVCQDGACTHPVSSGCLISETCYPAGTTNPSAECFVCDPQQSTTSWSPKEAGAACDNGLFCTINDTCNAVGQCEAGEARVCDTVQCFGGVVCSNAARACVPTQPQTGTACDDSSLCTTGDTCQAGSCEAGEVVDCSAEGGACAVGVCNPETGACESEPLADGSSCETGDVCTSGVCENGACQAGAPVTCDDSNPCTVGSCDSVEGCVYENVPDGLSCQAPFCQSETELVAAGECVSGACAAGAVIDCAPFRCDTGACLTTCESDEACADDAYCNEVGECSTENRAPEADAGSNQSVGSEAVVTLDGTASSDPDEDELSFAWTQLDGPTVELDDASSAAPMFVAPALEAGEEIVLTFELVVSDGELDSEPDTTEVRVTNDENRPPVALIEAPGVANAGETILLDGAGSSDPDGDAIQSYQWSLVDGQPFPTISQTDRDSAVNVTFPELLSETTTYRFGLIVSDGMANSPREVHEVVVEPVDIPVEPGPDAGEDAGDDVGEDAGDDAGLDADDAGLDDAGEPQALRGSLAGSGCACSSSSPQGDPGFFLFAAALGLMWWRRREAGL</sequence>
<keyword evidence="2" id="KW-0677">Repeat</keyword>
<name>A0A5C6X1U4_9DELT</name>
<dbReference type="InterPro" id="IPR013783">
    <property type="entry name" value="Ig-like_fold"/>
</dbReference>
<dbReference type="GO" id="GO:0007229">
    <property type="term" value="P:integrin-mediated signaling pathway"/>
    <property type="evidence" value="ECO:0007669"/>
    <property type="project" value="TreeGrafter"/>
</dbReference>
<dbReference type="GO" id="GO:0009897">
    <property type="term" value="C:external side of plasma membrane"/>
    <property type="evidence" value="ECO:0007669"/>
    <property type="project" value="TreeGrafter"/>
</dbReference>
<dbReference type="InterPro" id="IPR013519">
    <property type="entry name" value="Int_alpha_beta-p"/>
</dbReference>
<feature type="region of interest" description="Disordered" evidence="4">
    <location>
        <begin position="1276"/>
        <end position="1329"/>
    </location>
</feature>
<dbReference type="Gene3D" id="2.130.10.130">
    <property type="entry name" value="Integrin alpha, N-terminal"/>
    <property type="match status" value="3"/>
</dbReference>
<dbReference type="NCBIfam" id="TIGR03901">
    <property type="entry name" value="MYXO-CTERM"/>
    <property type="match status" value="1"/>
</dbReference>
<evidence type="ECO:0000313" key="5">
    <source>
        <dbReference type="EMBL" id="TXD35111.1"/>
    </source>
</evidence>
<dbReference type="Pfam" id="PF22352">
    <property type="entry name" value="K319L-like_PKD"/>
    <property type="match status" value="2"/>
</dbReference>
<dbReference type="Pfam" id="PF01839">
    <property type="entry name" value="FG-GAP"/>
    <property type="match status" value="2"/>
</dbReference>
<evidence type="ECO:0000313" key="6">
    <source>
        <dbReference type="Proteomes" id="UP000321046"/>
    </source>
</evidence>
<proteinExistence type="predicted"/>
<dbReference type="GO" id="GO:0005178">
    <property type="term" value="F:integrin binding"/>
    <property type="evidence" value="ECO:0007669"/>
    <property type="project" value="TreeGrafter"/>
</dbReference>
<accession>A0A5C6X1U4</accession>
<keyword evidence="3" id="KW-0325">Glycoprotein</keyword>
<dbReference type="Proteomes" id="UP000321046">
    <property type="component" value="Unassembled WGS sequence"/>
</dbReference>
<dbReference type="PRINTS" id="PR01185">
    <property type="entry name" value="INTEGRINA"/>
</dbReference>
<reference evidence="5 6" key="1">
    <citation type="submission" date="2019-08" db="EMBL/GenBank/DDBJ databases">
        <title>Bradymonadales sp. TMQ2.</title>
        <authorList>
            <person name="Liang Q."/>
        </authorList>
    </citation>
    <scope>NUCLEOTIDE SEQUENCE [LARGE SCALE GENOMIC DNA]</scope>
    <source>
        <strain evidence="5 6">TMQ2</strain>
    </source>
</reference>
<dbReference type="PROSITE" id="PS51470">
    <property type="entry name" value="FG_GAP"/>
    <property type="match status" value="3"/>
</dbReference>